<keyword evidence="10" id="KW-1185">Reference proteome</keyword>
<gene>
    <name evidence="9" type="ORF">MUN86_30395</name>
</gene>
<evidence type="ECO:0000256" key="2">
    <source>
        <dbReference type="ARBA" id="ARBA00005992"/>
    </source>
</evidence>
<dbReference type="PROSITE" id="PS52029">
    <property type="entry name" value="LD_TPASE"/>
    <property type="match status" value="1"/>
</dbReference>
<keyword evidence="3" id="KW-0808">Transferase</keyword>
<dbReference type="PANTHER" id="PTHR41533">
    <property type="entry name" value="L,D-TRANSPEPTIDASE HI_1667-RELATED"/>
    <property type="match status" value="1"/>
</dbReference>
<feature type="active site" description="Proton donor/acceptor" evidence="7">
    <location>
        <position position="381"/>
    </location>
</feature>
<dbReference type="InterPro" id="IPR005490">
    <property type="entry name" value="LD_TPept_cat_dom"/>
</dbReference>
<dbReference type="Proteomes" id="UP000830401">
    <property type="component" value="Plasmid unnamed8"/>
</dbReference>
<name>A0ABY4GI12_9BACT</name>
<keyword evidence="6 7" id="KW-0961">Cell wall biogenesis/degradation</keyword>
<protein>
    <submittedName>
        <fullName evidence="9">L,D-transpeptidase family protein</fullName>
    </submittedName>
</protein>
<evidence type="ECO:0000259" key="8">
    <source>
        <dbReference type="PROSITE" id="PS52029"/>
    </source>
</evidence>
<evidence type="ECO:0000256" key="3">
    <source>
        <dbReference type="ARBA" id="ARBA00022679"/>
    </source>
</evidence>
<sequence length="495" mass="55735">MKTTLTYQFIYLLHFLIWAIKRQVAPVVLALVCLPVLLSGGVAVAESPDAQVIRLLRQQPLDTLRPATTQEAQVALFYWRNHYAPVWTRTEGPTPEAWEGLRLLQCASQFGLEPNDYQVTRLQGLLDSLAQALGHVVSLRVRTEQHFTAALLGFARHLRDGRITNLDLRPVKLTDALALDAVGHLLQAVRSGQFATQLLSAQPTSRSYIRLRWAWQRLLRTDSAAAQRMALQVALNLERLRWEPPTDSLYLVVNIPAFSLQVIRGAHVVATHRVIVGKVSMPTPELFSAITYFQAAPEWRVPQSIAINEMLPGLQRNPGYLDQHGYQLFSATGQRVNAYRVKWKQVQPETFTYKIRQSPSARNALGHIVFRFTSPHAIYLHDTPAKAVFRASNRALSHGCIRVENPLLLARFLLQRDDTSRAAGRMQELEASINRGRTKVFSLQAPVPLFVRYLTCEADGSQLRQLPDVYNRDQALAQAWQAQSKTNLPDLAAGQ</sequence>
<dbReference type="CDD" id="cd16913">
    <property type="entry name" value="YkuD_like"/>
    <property type="match status" value="1"/>
</dbReference>
<accession>A0ABY4GI12</accession>
<dbReference type="PANTHER" id="PTHR41533:SF2">
    <property type="entry name" value="BLR7131 PROTEIN"/>
    <property type="match status" value="1"/>
</dbReference>
<dbReference type="RefSeq" id="WP_245127668.1">
    <property type="nucleotide sequence ID" value="NZ_CP095069.1"/>
</dbReference>
<evidence type="ECO:0000313" key="9">
    <source>
        <dbReference type="EMBL" id="UOQ69819.1"/>
    </source>
</evidence>
<evidence type="ECO:0000256" key="6">
    <source>
        <dbReference type="ARBA" id="ARBA00023316"/>
    </source>
</evidence>
<feature type="active site" description="Nucleophile" evidence="7">
    <location>
        <position position="400"/>
    </location>
</feature>
<evidence type="ECO:0000256" key="7">
    <source>
        <dbReference type="PROSITE-ProRule" id="PRU01373"/>
    </source>
</evidence>
<organism evidence="9 10">
    <name type="scientific">Hymenobacter volaticus</name>
    <dbReference type="NCBI Taxonomy" id="2932254"/>
    <lineage>
        <taxon>Bacteria</taxon>
        <taxon>Pseudomonadati</taxon>
        <taxon>Bacteroidota</taxon>
        <taxon>Cytophagia</taxon>
        <taxon>Cytophagales</taxon>
        <taxon>Hymenobacteraceae</taxon>
        <taxon>Hymenobacter</taxon>
    </lineage>
</organism>
<dbReference type="SUPFAM" id="SSF141523">
    <property type="entry name" value="L,D-transpeptidase catalytic domain-like"/>
    <property type="match status" value="1"/>
</dbReference>
<evidence type="ECO:0000313" key="10">
    <source>
        <dbReference type="Proteomes" id="UP000830401"/>
    </source>
</evidence>
<proteinExistence type="inferred from homology"/>
<dbReference type="EMBL" id="CP095069">
    <property type="protein sequence ID" value="UOQ69819.1"/>
    <property type="molecule type" value="Genomic_DNA"/>
</dbReference>
<evidence type="ECO:0000256" key="1">
    <source>
        <dbReference type="ARBA" id="ARBA00004752"/>
    </source>
</evidence>
<dbReference type="InterPro" id="IPR038063">
    <property type="entry name" value="Transpep_catalytic_dom"/>
</dbReference>
<evidence type="ECO:0000256" key="5">
    <source>
        <dbReference type="ARBA" id="ARBA00022984"/>
    </source>
</evidence>
<dbReference type="Pfam" id="PF03734">
    <property type="entry name" value="YkuD"/>
    <property type="match status" value="1"/>
</dbReference>
<reference evidence="9" key="1">
    <citation type="submission" date="2022-04" db="EMBL/GenBank/DDBJ databases">
        <title>Hymenobacter sp. isolated from the air.</title>
        <authorList>
            <person name="Won M."/>
            <person name="Lee C.-M."/>
            <person name="Woen H.-Y."/>
            <person name="Kwon S.-W."/>
        </authorList>
    </citation>
    <scope>NUCLEOTIDE SEQUENCE</scope>
    <source>
        <strain evidence="9">5420S-77</strain>
        <plasmid evidence="9">unnamed8</plasmid>
    </source>
</reference>
<dbReference type="Pfam" id="PF20142">
    <property type="entry name" value="Scaffold"/>
    <property type="match status" value="1"/>
</dbReference>
<dbReference type="InterPro" id="IPR052905">
    <property type="entry name" value="LD-transpeptidase_YkuD-like"/>
</dbReference>
<dbReference type="InterPro" id="IPR045380">
    <property type="entry name" value="LD_TPept_scaffold_dom"/>
</dbReference>
<evidence type="ECO:0000256" key="4">
    <source>
        <dbReference type="ARBA" id="ARBA00022960"/>
    </source>
</evidence>
<keyword evidence="4 7" id="KW-0133">Cell shape</keyword>
<keyword evidence="9" id="KW-0614">Plasmid</keyword>
<keyword evidence="5 7" id="KW-0573">Peptidoglycan synthesis</keyword>
<dbReference type="Gene3D" id="2.40.440.10">
    <property type="entry name" value="L,D-transpeptidase catalytic domain-like"/>
    <property type="match status" value="1"/>
</dbReference>
<comment type="similarity">
    <text evidence="2">Belongs to the YkuD family.</text>
</comment>
<geneLocation type="plasmid" evidence="9 10">
    <name>unnamed8</name>
</geneLocation>
<feature type="domain" description="L,D-TPase catalytic" evidence="8">
    <location>
        <begin position="249"/>
        <end position="429"/>
    </location>
</feature>
<comment type="pathway">
    <text evidence="1 7">Cell wall biogenesis; peptidoglycan biosynthesis.</text>
</comment>